<gene>
    <name evidence="1" type="ORF">V5R04_05785</name>
</gene>
<proteinExistence type="predicted"/>
<dbReference type="EMBL" id="CP146203">
    <property type="protein sequence ID" value="XBH22729.1"/>
    <property type="molecule type" value="Genomic_DNA"/>
</dbReference>
<evidence type="ECO:0000313" key="1">
    <source>
        <dbReference type="EMBL" id="XBH22729.1"/>
    </source>
</evidence>
<name>A0AAU7DXK6_9MICO</name>
<dbReference type="AlphaFoldDB" id="A0AAU7DXK6"/>
<accession>A0AAU7DXK6</accession>
<sequence>MANTALSYLNISKELFAVDGTQHGEILLNAREMFIKAAKDSQKNN</sequence>
<organism evidence="1">
    <name type="scientific">Jonesiaceae bacterium BS-20</name>
    <dbReference type="NCBI Taxonomy" id="3120821"/>
    <lineage>
        <taxon>Bacteria</taxon>
        <taxon>Bacillati</taxon>
        <taxon>Actinomycetota</taxon>
        <taxon>Actinomycetes</taxon>
        <taxon>Micrococcales</taxon>
        <taxon>Jonesiaceae</taxon>
    </lineage>
</organism>
<reference evidence="1" key="1">
    <citation type="submission" date="2024-02" db="EMBL/GenBank/DDBJ databases">
        <title>Tomenella chthoni gen. nov. sp. nov., a member of the family Jonesiaceae isolated from bat guano.</title>
        <authorList>
            <person name="Miller S.L."/>
            <person name="King J."/>
            <person name="Sankaranarayanan K."/>
            <person name="Lawson P.A."/>
        </authorList>
    </citation>
    <scope>NUCLEOTIDE SEQUENCE</scope>
    <source>
        <strain evidence="1">BS-20</strain>
    </source>
</reference>
<protein>
    <submittedName>
        <fullName evidence="1">Uncharacterized protein</fullName>
    </submittedName>
</protein>